<reference evidence="1 2" key="1">
    <citation type="submission" date="2024-02" db="EMBL/GenBank/DDBJ databases">
        <title>A chromosome-level genome assembly of Drosophila madeirensis, a fruit fly species endemic to Madeira island.</title>
        <authorList>
            <person name="Tomihara K."/>
            <person name="Llopart A."/>
            <person name="Yamamoto D."/>
        </authorList>
    </citation>
    <scope>NUCLEOTIDE SEQUENCE [LARGE SCALE GENOMIC DNA]</scope>
    <source>
        <strain evidence="1 2">RF1</strain>
    </source>
</reference>
<keyword evidence="2" id="KW-1185">Reference proteome</keyword>
<organism evidence="1 2">
    <name type="scientific">Drosophila madeirensis</name>
    <name type="common">Fruit fly</name>
    <dbReference type="NCBI Taxonomy" id="30013"/>
    <lineage>
        <taxon>Eukaryota</taxon>
        <taxon>Metazoa</taxon>
        <taxon>Ecdysozoa</taxon>
        <taxon>Arthropoda</taxon>
        <taxon>Hexapoda</taxon>
        <taxon>Insecta</taxon>
        <taxon>Pterygota</taxon>
        <taxon>Neoptera</taxon>
        <taxon>Endopterygota</taxon>
        <taxon>Diptera</taxon>
        <taxon>Brachycera</taxon>
        <taxon>Muscomorpha</taxon>
        <taxon>Ephydroidea</taxon>
        <taxon>Drosophilidae</taxon>
        <taxon>Drosophila</taxon>
        <taxon>Sophophora</taxon>
    </lineage>
</organism>
<protein>
    <submittedName>
        <fullName evidence="1">Pickpocket protein 28</fullName>
    </submittedName>
</protein>
<dbReference type="EMBL" id="AP029266">
    <property type="protein sequence ID" value="BFG00210.1"/>
    <property type="molecule type" value="Genomic_DNA"/>
</dbReference>
<sequence>MAKSDLKHVLSSECVFGVAKMSIASMVANIIQDAWDKWNTTLEIMGIDPKLRSITTQPFPAVVILNVSQALVGRAAALAAGAVPSQGGGSAGQRGSAQLERVHNKCILVISCVL</sequence>
<evidence type="ECO:0000313" key="1">
    <source>
        <dbReference type="EMBL" id="BFG00210.1"/>
    </source>
</evidence>
<dbReference type="AlphaFoldDB" id="A0AAU9FX64"/>
<accession>A0AAU9FX64</accession>
<name>A0AAU9FX64_DROMD</name>
<dbReference type="Proteomes" id="UP001500889">
    <property type="component" value="Chromosome A"/>
</dbReference>
<proteinExistence type="predicted"/>
<gene>
    <name evidence="1" type="ORF">DMAD_00250</name>
</gene>
<evidence type="ECO:0000313" key="2">
    <source>
        <dbReference type="Proteomes" id="UP001500889"/>
    </source>
</evidence>